<keyword evidence="3" id="KW-1185">Reference proteome</keyword>
<dbReference type="Proteomes" id="UP000533476">
    <property type="component" value="Unassembled WGS sequence"/>
</dbReference>
<evidence type="ECO:0000313" key="2">
    <source>
        <dbReference type="EMBL" id="NMP24000.1"/>
    </source>
</evidence>
<dbReference type="AlphaFoldDB" id="A0A7Y0L7S6"/>
<organism evidence="2 3">
    <name type="scientific">Sulfobacillus harzensis</name>
    <dbReference type="NCBI Taxonomy" id="2729629"/>
    <lineage>
        <taxon>Bacteria</taxon>
        <taxon>Bacillati</taxon>
        <taxon>Bacillota</taxon>
        <taxon>Clostridia</taxon>
        <taxon>Eubacteriales</taxon>
        <taxon>Clostridiales Family XVII. Incertae Sedis</taxon>
        <taxon>Sulfobacillus</taxon>
    </lineage>
</organism>
<dbReference type="Gene3D" id="3.30.70.120">
    <property type="match status" value="1"/>
</dbReference>
<dbReference type="InterPro" id="IPR015867">
    <property type="entry name" value="N-reg_PII/ATP_PRibTrfase_C"/>
</dbReference>
<dbReference type="InterPro" id="IPR003793">
    <property type="entry name" value="UPF0166"/>
</dbReference>
<accession>A0A7Y0L7S6</accession>
<gene>
    <name evidence="2" type="ORF">HIJ39_16835</name>
</gene>
<dbReference type="RefSeq" id="WP_169101733.1">
    <property type="nucleotide sequence ID" value="NZ_JABBVZ010000078.1"/>
</dbReference>
<dbReference type="Pfam" id="PF02641">
    <property type="entry name" value="DUF190"/>
    <property type="match status" value="1"/>
</dbReference>
<protein>
    <submittedName>
        <fullName evidence="2">DUF190 domain-containing protein</fullName>
    </submittedName>
</protein>
<reference evidence="2 3" key="1">
    <citation type="submission" date="2020-04" db="EMBL/GenBank/DDBJ databases">
        <authorList>
            <person name="Zhang R."/>
            <person name="Schippers A."/>
        </authorList>
    </citation>
    <scope>NUCLEOTIDE SEQUENCE [LARGE SCALE GENOMIC DNA]</scope>
    <source>
        <strain evidence="2 3">DSM 109850</strain>
    </source>
</reference>
<proteinExistence type="inferred from homology"/>
<dbReference type="SUPFAM" id="SSF54913">
    <property type="entry name" value="GlnB-like"/>
    <property type="match status" value="1"/>
</dbReference>
<name>A0A7Y0L7S6_9FIRM</name>
<comment type="similarity">
    <text evidence="1">Belongs to the UPF0166 family.</text>
</comment>
<dbReference type="InterPro" id="IPR011322">
    <property type="entry name" value="N-reg_PII-like_a/b"/>
</dbReference>
<evidence type="ECO:0000313" key="3">
    <source>
        <dbReference type="Proteomes" id="UP000533476"/>
    </source>
</evidence>
<evidence type="ECO:0000256" key="1">
    <source>
        <dbReference type="ARBA" id="ARBA00010554"/>
    </source>
</evidence>
<sequence length="43" mass="4882">MSAKISREARRLRIFVGESARYHHQPLCHAIVLPARQQGLAGR</sequence>
<dbReference type="EMBL" id="JABBVZ010000078">
    <property type="protein sequence ID" value="NMP24000.1"/>
    <property type="molecule type" value="Genomic_DNA"/>
</dbReference>
<comment type="caution">
    <text evidence="2">The sequence shown here is derived from an EMBL/GenBank/DDBJ whole genome shotgun (WGS) entry which is preliminary data.</text>
</comment>